<dbReference type="Proteomes" id="UP000237640">
    <property type="component" value="Unassembled WGS sequence"/>
</dbReference>
<feature type="domain" description="N-acetyltransferase" evidence="1">
    <location>
        <begin position="3"/>
        <end position="168"/>
    </location>
</feature>
<proteinExistence type="predicted"/>
<keyword evidence="2" id="KW-0808">Transferase</keyword>
<protein>
    <submittedName>
        <fullName evidence="2">Putative acetyltransferase</fullName>
    </submittedName>
</protein>
<dbReference type="Pfam" id="PF00583">
    <property type="entry name" value="Acetyltransf_1"/>
    <property type="match status" value="1"/>
</dbReference>
<comment type="caution">
    <text evidence="2">The sequence shown here is derived from an EMBL/GenBank/DDBJ whole genome shotgun (WGS) entry which is preliminary data.</text>
</comment>
<dbReference type="InterPro" id="IPR050276">
    <property type="entry name" value="MshD_Acetyltransferase"/>
</dbReference>
<accession>A0A2T0MBH2</accession>
<dbReference type="SUPFAM" id="SSF55729">
    <property type="entry name" value="Acyl-CoA N-acyltransferases (Nat)"/>
    <property type="match status" value="1"/>
</dbReference>
<reference evidence="2 3" key="1">
    <citation type="submission" date="2018-03" db="EMBL/GenBank/DDBJ databases">
        <title>Genomic Encyclopedia of Archaeal and Bacterial Type Strains, Phase II (KMG-II): from individual species to whole genera.</title>
        <authorList>
            <person name="Goeker M."/>
        </authorList>
    </citation>
    <scope>NUCLEOTIDE SEQUENCE [LARGE SCALE GENOMIC DNA]</scope>
    <source>
        <strain evidence="2 3">DSM 25027</strain>
    </source>
</reference>
<dbReference type="EMBL" id="PVYX01000002">
    <property type="protein sequence ID" value="PRX54848.1"/>
    <property type="molecule type" value="Genomic_DNA"/>
</dbReference>
<gene>
    <name evidence="2" type="ORF">CLV81_3252</name>
</gene>
<dbReference type="InterPro" id="IPR000182">
    <property type="entry name" value="GNAT_dom"/>
</dbReference>
<dbReference type="Gene3D" id="3.40.630.30">
    <property type="match status" value="1"/>
</dbReference>
<keyword evidence="3" id="KW-1185">Reference proteome</keyword>
<dbReference type="GO" id="GO:0016747">
    <property type="term" value="F:acyltransferase activity, transferring groups other than amino-acyl groups"/>
    <property type="evidence" value="ECO:0007669"/>
    <property type="project" value="InterPro"/>
</dbReference>
<organism evidence="2 3">
    <name type="scientific">Flagellimonas meridianipacifica</name>
    <dbReference type="NCBI Taxonomy" id="1080225"/>
    <lineage>
        <taxon>Bacteria</taxon>
        <taxon>Pseudomonadati</taxon>
        <taxon>Bacteroidota</taxon>
        <taxon>Flavobacteriia</taxon>
        <taxon>Flavobacteriales</taxon>
        <taxon>Flavobacteriaceae</taxon>
        <taxon>Flagellimonas</taxon>
    </lineage>
</organism>
<evidence type="ECO:0000313" key="2">
    <source>
        <dbReference type="EMBL" id="PRX54848.1"/>
    </source>
</evidence>
<sequence>MEQEIEKAKPNDKEELYQLYKKVAGVSDGIIRNEEEIDAAYITDFLTKSIDKGLILTAIIEGKIVGEIHAYTPDIYAFQHILTDLTIVVDPMYQGKGIGRRLFEKFLSIVTNDLTHIRRIELYTREHNLRNIKFYESLGFINEGRQKDKIYVSKSTFETPIHMAWFNPNYHG</sequence>
<dbReference type="PROSITE" id="PS51186">
    <property type="entry name" value="GNAT"/>
    <property type="match status" value="1"/>
</dbReference>
<evidence type="ECO:0000313" key="3">
    <source>
        <dbReference type="Proteomes" id="UP000237640"/>
    </source>
</evidence>
<dbReference type="RefSeq" id="WP_106146286.1">
    <property type="nucleotide sequence ID" value="NZ_PVYX01000002.1"/>
</dbReference>
<dbReference type="InterPro" id="IPR016181">
    <property type="entry name" value="Acyl_CoA_acyltransferase"/>
</dbReference>
<dbReference type="CDD" id="cd04301">
    <property type="entry name" value="NAT_SF"/>
    <property type="match status" value="1"/>
</dbReference>
<evidence type="ECO:0000259" key="1">
    <source>
        <dbReference type="PROSITE" id="PS51186"/>
    </source>
</evidence>
<name>A0A2T0MBH2_9FLAO</name>
<dbReference type="OrthoDB" id="273614at2"/>
<dbReference type="PANTHER" id="PTHR43617">
    <property type="entry name" value="L-AMINO ACID N-ACETYLTRANSFERASE"/>
    <property type="match status" value="1"/>
</dbReference>
<dbReference type="AlphaFoldDB" id="A0A2T0MBH2"/>